<reference evidence="3" key="1">
    <citation type="journal article" date="2019" name="Int. J. Syst. Evol. Microbiol.">
        <title>The Global Catalogue of Microorganisms (GCM) 10K type strain sequencing project: providing services to taxonomists for standard genome sequencing and annotation.</title>
        <authorList>
            <consortium name="The Broad Institute Genomics Platform"/>
            <consortium name="The Broad Institute Genome Sequencing Center for Infectious Disease"/>
            <person name="Wu L."/>
            <person name="Ma J."/>
        </authorList>
    </citation>
    <scope>NUCLEOTIDE SEQUENCE [LARGE SCALE GENOMIC DNA]</scope>
    <source>
        <strain evidence="3">CGMCC 4.7241</strain>
    </source>
</reference>
<evidence type="ECO:0000256" key="1">
    <source>
        <dbReference type="SAM" id="MobiDB-lite"/>
    </source>
</evidence>
<sequence length="134" mass="14769">MPVEGEPLEEEVELPPDKAAAKVAESFWRNLSFGDGTATCDALTPEMQDKTPWLTGQTGDCPAQMRKLHKRLDEREVLALRTAIVERVTISESGTKATVDDNDVTMHDEDEVGTSSSSMELEFDDGRWLISSLG</sequence>
<keyword evidence="3" id="KW-1185">Reference proteome</keyword>
<feature type="region of interest" description="Disordered" evidence="1">
    <location>
        <begin position="96"/>
        <end position="118"/>
    </location>
</feature>
<protein>
    <submittedName>
        <fullName evidence="2">Uncharacterized protein</fullName>
    </submittedName>
</protein>
<dbReference type="RefSeq" id="WP_205115999.1">
    <property type="nucleotide sequence ID" value="NZ_JAFBCM010000001.1"/>
</dbReference>
<feature type="compositionally biased region" description="Acidic residues" evidence="1">
    <location>
        <begin position="100"/>
        <end position="112"/>
    </location>
</feature>
<dbReference type="Proteomes" id="UP001595699">
    <property type="component" value="Unassembled WGS sequence"/>
</dbReference>
<organism evidence="2 3">
    <name type="scientific">Tenggerimyces flavus</name>
    <dbReference type="NCBI Taxonomy" id="1708749"/>
    <lineage>
        <taxon>Bacteria</taxon>
        <taxon>Bacillati</taxon>
        <taxon>Actinomycetota</taxon>
        <taxon>Actinomycetes</taxon>
        <taxon>Propionibacteriales</taxon>
        <taxon>Nocardioidaceae</taxon>
        <taxon>Tenggerimyces</taxon>
    </lineage>
</organism>
<evidence type="ECO:0000313" key="2">
    <source>
        <dbReference type="EMBL" id="MFC3766877.1"/>
    </source>
</evidence>
<comment type="caution">
    <text evidence="2">The sequence shown here is derived from an EMBL/GenBank/DDBJ whole genome shotgun (WGS) entry which is preliminary data.</text>
</comment>
<gene>
    <name evidence="2" type="ORF">ACFOUW_39040</name>
</gene>
<accession>A0ABV7YPA1</accession>
<dbReference type="EMBL" id="JBHRZH010000062">
    <property type="protein sequence ID" value="MFC3766877.1"/>
    <property type="molecule type" value="Genomic_DNA"/>
</dbReference>
<evidence type="ECO:0000313" key="3">
    <source>
        <dbReference type="Proteomes" id="UP001595699"/>
    </source>
</evidence>
<proteinExistence type="predicted"/>
<name>A0ABV7YPA1_9ACTN</name>